<dbReference type="SMART" id="SM00248">
    <property type="entry name" value="ANK"/>
    <property type="match status" value="3"/>
</dbReference>
<evidence type="ECO:0000313" key="2">
    <source>
        <dbReference type="EMBL" id="VDN26519.1"/>
    </source>
</evidence>
<dbReference type="Pfam" id="PF05186">
    <property type="entry name" value="Dpy-30"/>
    <property type="match status" value="1"/>
</dbReference>
<name>A0A3P7Q7J6_CYLGO</name>
<dbReference type="InterPro" id="IPR007858">
    <property type="entry name" value="Dpy-30_motif"/>
</dbReference>
<dbReference type="InterPro" id="IPR036770">
    <property type="entry name" value="Ankyrin_rpt-contain_sf"/>
</dbReference>
<feature type="region of interest" description="Disordered" evidence="1">
    <location>
        <begin position="164"/>
        <end position="197"/>
    </location>
</feature>
<sequence>MFTPYVLYLQPETTLLIFSLVGYIEFFQSKIEGIHRAIKEGDLEKVKALMTTKKLAIARDRFGCTPLHAAVVHEHTEIVRYIAGHFPSVLNAPDYNKRTSMHYAAAARDGGHYLKILGKAGADPMAVDNEGRTPDYYRRNAVIDLKMIKERDEDYDVVSEEMLDGEAPMLDSPGSADSGSESSVIDSARPQEEDDEMDRHRFEKMLHGRTDLPTSENGIYLARTVAPVLTKALAEVLLRRPADPIGFISDYLQKYHSELPHRSNGKLL</sequence>
<dbReference type="SUPFAM" id="SSF48403">
    <property type="entry name" value="Ankyrin repeat"/>
    <property type="match status" value="1"/>
</dbReference>
<dbReference type="Gene3D" id="1.20.890.10">
    <property type="entry name" value="cAMP-dependent protein kinase regulatory subunit, dimerization-anchoring domain"/>
    <property type="match status" value="1"/>
</dbReference>
<dbReference type="Gene3D" id="1.25.40.20">
    <property type="entry name" value="Ankyrin repeat-containing domain"/>
    <property type="match status" value="1"/>
</dbReference>
<dbReference type="InterPro" id="IPR049630">
    <property type="entry name" value="DYDC-like_DD"/>
</dbReference>
<accession>A0A3P7Q7J6</accession>
<evidence type="ECO:0000313" key="3">
    <source>
        <dbReference type="Proteomes" id="UP000271889"/>
    </source>
</evidence>
<evidence type="ECO:0000256" key="1">
    <source>
        <dbReference type="SAM" id="MobiDB-lite"/>
    </source>
</evidence>
<dbReference type="OrthoDB" id="432281at2759"/>
<dbReference type="PANTHER" id="PTHR24172">
    <property type="entry name" value="ANK_REP_REGION DOMAIN-CONTAINING PROTEIN"/>
    <property type="match status" value="1"/>
</dbReference>
<dbReference type="AlphaFoldDB" id="A0A3P7Q7J6"/>
<dbReference type="Pfam" id="PF12796">
    <property type="entry name" value="Ank_2"/>
    <property type="match status" value="1"/>
</dbReference>
<gene>
    <name evidence="2" type="ORF">CGOC_LOCUS10411</name>
</gene>
<dbReference type="EMBL" id="UYRV01111127">
    <property type="protein sequence ID" value="VDN26519.1"/>
    <property type="molecule type" value="Genomic_DNA"/>
</dbReference>
<feature type="compositionally biased region" description="Low complexity" evidence="1">
    <location>
        <begin position="171"/>
        <end position="187"/>
    </location>
</feature>
<proteinExistence type="predicted"/>
<dbReference type="CDD" id="cd22966">
    <property type="entry name" value="DD_DYDC-like"/>
    <property type="match status" value="1"/>
</dbReference>
<protein>
    <submittedName>
        <fullName evidence="2">Uncharacterized protein</fullName>
    </submittedName>
</protein>
<dbReference type="Proteomes" id="UP000271889">
    <property type="component" value="Unassembled WGS sequence"/>
</dbReference>
<keyword evidence="3" id="KW-1185">Reference proteome</keyword>
<dbReference type="PANTHER" id="PTHR24172:SF4">
    <property type="entry name" value="ANK_REP_REGION DOMAIN-CONTAINING PROTEIN"/>
    <property type="match status" value="1"/>
</dbReference>
<reference evidence="2 3" key="1">
    <citation type="submission" date="2018-11" db="EMBL/GenBank/DDBJ databases">
        <authorList>
            <consortium name="Pathogen Informatics"/>
        </authorList>
    </citation>
    <scope>NUCLEOTIDE SEQUENCE [LARGE SCALE GENOMIC DNA]</scope>
</reference>
<organism evidence="2 3">
    <name type="scientific">Cylicostephanus goldi</name>
    <name type="common">Nematode worm</name>
    <dbReference type="NCBI Taxonomy" id="71465"/>
    <lineage>
        <taxon>Eukaryota</taxon>
        <taxon>Metazoa</taxon>
        <taxon>Ecdysozoa</taxon>
        <taxon>Nematoda</taxon>
        <taxon>Chromadorea</taxon>
        <taxon>Rhabditida</taxon>
        <taxon>Rhabditina</taxon>
        <taxon>Rhabditomorpha</taxon>
        <taxon>Strongyloidea</taxon>
        <taxon>Strongylidae</taxon>
        <taxon>Cylicostephanus</taxon>
    </lineage>
</organism>
<dbReference type="InterPro" id="IPR002110">
    <property type="entry name" value="Ankyrin_rpt"/>
</dbReference>